<feature type="compositionally biased region" description="Polar residues" evidence="1">
    <location>
        <begin position="53"/>
        <end position="66"/>
    </location>
</feature>
<dbReference type="EMBL" id="BLAY01000100">
    <property type="protein sequence ID" value="GET40811.1"/>
    <property type="molecule type" value="Genomic_DNA"/>
</dbReference>
<dbReference type="AlphaFoldDB" id="A0AAV3XJ94"/>
<proteinExistence type="predicted"/>
<organism evidence="2 3">
    <name type="scientific">Microseira wollei NIES-4236</name>
    <dbReference type="NCBI Taxonomy" id="2530354"/>
    <lineage>
        <taxon>Bacteria</taxon>
        <taxon>Bacillati</taxon>
        <taxon>Cyanobacteriota</taxon>
        <taxon>Cyanophyceae</taxon>
        <taxon>Oscillatoriophycideae</taxon>
        <taxon>Aerosakkonematales</taxon>
        <taxon>Aerosakkonemataceae</taxon>
        <taxon>Microseira</taxon>
    </lineage>
</organism>
<name>A0AAV3XJ94_9CYAN</name>
<dbReference type="Proteomes" id="UP001050975">
    <property type="component" value="Unassembled WGS sequence"/>
</dbReference>
<feature type="compositionally biased region" description="Polar residues" evidence="1">
    <location>
        <begin position="99"/>
        <end position="109"/>
    </location>
</feature>
<gene>
    <name evidence="2" type="ORF">MiSe_56230</name>
</gene>
<accession>A0AAV3XJ94</accession>
<evidence type="ECO:0000256" key="1">
    <source>
        <dbReference type="SAM" id="MobiDB-lite"/>
    </source>
</evidence>
<keyword evidence="3" id="KW-1185">Reference proteome</keyword>
<feature type="region of interest" description="Disordered" evidence="1">
    <location>
        <begin position="46"/>
        <end position="109"/>
    </location>
</feature>
<evidence type="ECO:0000313" key="2">
    <source>
        <dbReference type="EMBL" id="GET40811.1"/>
    </source>
</evidence>
<sequence length="109" mass="12022">MGFPGGMQAYNPLVSAIKYKPKDRVFFPANRTRLMFSHLIEERIMPSGHASHKGTSAKPNTNTNGSIDMADDLAQNPEEILGEGVDARRSREESLKNPAATQRPNQPSK</sequence>
<evidence type="ECO:0000313" key="3">
    <source>
        <dbReference type="Proteomes" id="UP001050975"/>
    </source>
</evidence>
<protein>
    <submittedName>
        <fullName evidence="2">Uncharacterized protein</fullName>
    </submittedName>
</protein>
<reference evidence="2" key="1">
    <citation type="submission" date="2019-10" db="EMBL/GenBank/DDBJ databases">
        <title>Draft genome sequece of Microseira wollei NIES-4236.</title>
        <authorList>
            <person name="Yamaguchi H."/>
            <person name="Suzuki S."/>
            <person name="Kawachi M."/>
        </authorList>
    </citation>
    <scope>NUCLEOTIDE SEQUENCE</scope>
    <source>
        <strain evidence="2">NIES-4236</strain>
    </source>
</reference>
<comment type="caution">
    <text evidence="2">The sequence shown here is derived from an EMBL/GenBank/DDBJ whole genome shotgun (WGS) entry which is preliminary data.</text>
</comment>
<feature type="compositionally biased region" description="Basic and acidic residues" evidence="1">
    <location>
        <begin position="85"/>
        <end position="95"/>
    </location>
</feature>